<evidence type="ECO:0000256" key="3">
    <source>
        <dbReference type="ARBA" id="ARBA00012835"/>
    </source>
</evidence>
<dbReference type="SUPFAM" id="SSF52374">
    <property type="entry name" value="Nucleotidylyl transferase"/>
    <property type="match status" value="1"/>
</dbReference>
<dbReference type="CDD" id="cd00808">
    <property type="entry name" value="GluRS_core"/>
    <property type="match status" value="1"/>
</dbReference>
<dbReference type="SUPFAM" id="SSF48163">
    <property type="entry name" value="An anticodon-binding domain of class I aminoacyl-tRNA synthetases"/>
    <property type="match status" value="1"/>
</dbReference>
<evidence type="ECO:0000256" key="1">
    <source>
        <dbReference type="ARBA" id="ARBA00004173"/>
    </source>
</evidence>
<organism evidence="14 15">
    <name type="scientific">Saccharomyces mikatae IFO 1815</name>
    <dbReference type="NCBI Taxonomy" id="226126"/>
    <lineage>
        <taxon>Eukaryota</taxon>
        <taxon>Fungi</taxon>
        <taxon>Dikarya</taxon>
        <taxon>Ascomycota</taxon>
        <taxon>Saccharomycotina</taxon>
        <taxon>Saccharomycetes</taxon>
        <taxon>Saccharomycetales</taxon>
        <taxon>Saccharomycetaceae</taxon>
        <taxon>Saccharomyces</taxon>
    </lineage>
</organism>
<dbReference type="NCBIfam" id="TIGR00464">
    <property type="entry name" value="gltX_bact"/>
    <property type="match status" value="1"/>
</dbReference>
<name>A0AA35IVM1_SACMI</name>
<evidence type="ECO:0000256" key="11">
    <source>
        <dbReference type="RuleBase" id="RU363037"/>
    </source>
</evidence>
<keyword evidence="4 11" id="KW-0436">Ligase</keyword>
<dbReference type="PRINTS" id="PR00987">
    <property type="entry name" value="TRNASYNTHGLU"/>
</dbReference>
<comment type="similarity">
    <text evidence="2">Belongs to the class-I aminoacyl-tRNA synthetase family. Glutamate--tRNA ligase type 1 subfamily.</text>
</comment>
<dbReference type="Gene3D" id="3.40.50.620">
    <property type="entry name" value="HUPs"/>
    <property type="match status" value="1"/>
</dbReference>
<dbReference type="FunFam" id="3.40.50.620:FF:000045">
    <property type="entry name" value="Glutamate--tRNA ligase, mitochondrial"/>
    <property type="match status" value="1"/>
</dbReference>
<sequence length="535" mass="61451">MILSRIPTRSYCSSSQLTKGVGLSPLKKSLLSKRIKKDIHPSLPVRTRFAPSPTGLLHLGSLRTALYNYLLARNTNGQFLLRLEDTDQKRLVPGAEKDIYDVLNWCKIEYDETVVRQSERKLVYDKYVKILLSSGMAYRCFCSKERLNDLRHSAMELKPPSMASYDRCCAHLKEEEINSNLTQGIPFTVRFKSPEQYPVFTDLLHGEVNLQPQVNFNDKRYDDLILVKSDKLPTYHLANVVDDHLMGITHVIRGEEWLPSTPKHIALYNAFGWVCPKFIHIPLLTTVGDKKLSKRKGDMSISSLKKQGVLPEALINFCALFGWSPPRDLASKRHECFSMEELENLFNLNGLTKGNAKVDDKKLWFFNKHFLQKRISNPLMLKELVDEIMPSLESIYDNSTVNREKVAKILLNCGSCLTKIGDFHDEFYYFFEKPKYDDNDAVTKFLSKHESRYIASLIKKFGKLQEEATIQDVESMIDTMHYEHGFSRKDTYQSIRFALAGCHSGAKIAAMIDILGIKETNKRLSEGLEFLRKVK</sequence>
<feature type="domain" description="Glutamyl/glutaminyl-tRNA synthetase class Ib catalytic" evidence="12">
    <location>
        <begin position="45"/>
        <end position="364"/>
    </location>
</feature>
<keyword evidence="8 11" id="KW-0030">Aminoacyl-tRNA synthetase</keyword>
<evidence type="ECO:0000313" key="14">
    <source>
        <dbReference type="EMBL" id="CAI4036290.1"/>
    </source>
</evidence>
<reference evidence="14" key="1">
    <citation type="submission" date="2022-10" db="EMBL/GenBank/DDBJ databases">
        <authorList>
            <person name="Byrne P K."/>
        </authorList>
    </citation>
    <scope>NUCLEOTIDE SEQUENCE</scope>
    <source>
        <strain evidence="14">IFO1815</strain>
    </source>
</reference>
<dbReference type="AlphaFoldDB" id="A0AA35IVM1"/>
<protein>
    <recommendedName>
        <fullName evidence="10">Glutamate--tRNA ligase, mitochondrial</fullName>
        <ecNumber evidence="3">6.1.1.17</ecNumber>
    </recommendedName>
    <alternativeName>
        <fullName evidence="9">Glutamyl-tRNA synthetase</fullName>
    </alternativeName>
</protein>
<evidence type="ECO:0000256" key="5">
    <source>
        <dbReference type="ARBA" id="ARBA00022741"/>
    </source>
</evidence>
<proteinExistence type="inferred from homology"/>
<dbReference type="InterPro" id="IPR020751">
    <property type="entry name" value="aa-tRNA-synth_I_codon-bd_sub2"/>
</dbReference>
<dbReference type="InterPro" id="IPR049940">
    <property type="entry name" value="GluQ/Sye"/>
</dbReference>
<dbReference type="Proteomes" id="UP001161438">
    <property type="component" value="Chromosome 15"/>
</dbReference>
<dbReference type="GO" id="GO:0008270">
    <property type="term" value="F:zinc ion binding"/>
    <property type="evidence" value="ECO:0007669"/>
    <property type="project" value="InterPro"/>
</dbReference>
<evidence type="ECO:0000259" key="12">
    <source>
        <dbReference type="Pfam" id="PF00749"/>
    </source>
</evidence>
<comment type="subcellular location">
    <subcellularLocation>
        <location evidence="1">Mitochondrion</location>
    </subcellularLocation>
</comment>
<evidence type="ECO:0000259" key="13">
    <source>
        <dbReference type="Pfam" id="PF19269"/>
    </source>
</evidence>
<dbReference type="InterPro" id="IPR045462">
    <property type="entry name" value="aa-tRNA-synth_I_cd-bd"/>
</dbReference>
<evidence type="ECO:0000256" key="2">
    <source>
        <dbReference type="ARBA" id="ARBA00007894"/>
    </source>
</evidence>
<keyword evidence="15" id="KW-1185">Reference proteome</keyword>
<evidence type="ECO:0000313" key="15">
    <source>
        <dbReference type="Proteomes" id="UP001161438"/>
    </source>
</evidence>
<dbReference type="InterPro" id="IPR020058">
    <property type="entry name" value="Glu/Gln-tRNA-synth_Ib_cat-dom"/>
</dbReference>
<dbReference type="Gene3D" id="1.10.10.350">
    <property type="match status" value="1"/>
</dbReference>
<dbReference type="HAMAP" id="MF_00022">
    <property type="entry name" value="Glu_tRNA_synth_type1"/>
    <property type="match status" value="1"/>
</dbReference>
<dbReference type="EMBL" id="OX365771">
    <property type="protein sequence ID" value="CAI4036290.1"/>
    <property type="molecule type" value="Genomic_DNA"/>
</dbReference>
<dbReference type="InterPro" id="IPR008925">
    <property type="entry name" value="aa_tRNA-synth_I_cd-bd_sf"/>
</dbReference>
<keyword evidence="6 11" id="KW-0067">ATP-binding</keyword>
<keyword evidence="5 11" id="KW-0547">Nucleotide-binding</keyword>
<evidence type="ECO:0000256" key="4">
    <source>
        <dbReference type="ARBA" id="ARBA00022598"/>
    </source>
</evidence>
<dbReference type="GeneID" id="80921198"/>
<gene>
    <name evidence="14" type="primary">SMKI15G1290</name>
    <name evidence="14" type="ORF">SMKI_15G1290</name>
</gene>
<keyword evidence="7 11" id="KW-0648">Protein biosynthesis</keyword>
<dbReference type="PANTHER" id="PTHR43311">
    <property type="entry name" value="GLUTAMATE--TRNA LIGASE"/>
    <property type="match status" value="1"/>
</dbReference>
<evidence type="ECO:0000256" key="9">
    <source>
        <dbReference type="ARBA" id="ARBA00030865"/>
    </source>
</evidence>
<evidence type="ECO:0000256" key="7">
    <source>
        <dbReference type="ARBA" id="ARBA00022917"/>
    </source>
</evidence>
<dbReference type="GO" id="GO:0000049">
    <property type="term" value="F:tRNA binding"/>
    <property type="evidence" value="ECO:0007669"/>
    <property type="project" value="InterPro"/>
</dbReference>
<dbReference type="Pfam" id="PF00749">
    <property type="entry name" value="tRNA-synt_1c"/>
    <property type="match status" value="1"/>
</dbReference>
<evidence type="ECO:0000256" key="10">
    <source>
        <dbReference type="ARBA" id="ARBA00072917"/>
    </source>
</evidence>
<feature type="domain" description="Aminoacyl-tRNA synthetase class I anticodon-binding" evidence="13">
    <location>
        <begin position="384"/>
        <end position="527"/>
    </location>
</feature>
<dbReference type="GO" id="GO:0004818">
    <property type="term" value="F:glutamate-tRNA ligase activity"/>
    <property type="evidence" value="ECO:0007669"/>
    <property type="project" value="UniProtKB-EC"/>
</dbReference>
<dbReference type="EC" id="6.1.1.17" evidence="3"/>
<evidence type="ECO:0000256" key="6">
    <source>
        <dbReference type="ARBA" id="ARBA00022840"/>
    </source>
</evidence>
<accession>A0AA35IVM1</accession>
<dbReference type="InterPro" id="IPR033910">
    <property type="entry name" value="GluRS_core"/>
</dbReference>
<dbReference type="PANTHER" id="PTHR43311:SF2">
    <property type="entry name" value="GLUTAMATE--TRNA LIGASE, MITOCHONDRIAL-RELATED"/>
    <property type="match status" value="1"/>
</dbReference>
<dbReference type="InterPro" id="IPR004527">
    <property type="entry name" value="Glu-tRNA-ligase_bac/mito"/>
</dbReference>
<dbReference type="InterPro" id="IPR014729">
    <property type="entry name" value="Rossmann-like_a/b/a_fold"/>
</dbReference>
<dbReference type="Pfam" id="PF19269">
    <property type="entry name" value="Anticodon_2"/>
    <property type="match status" value="1"/>
</dbReference>
<dbReference type="GO" id="GO:0005739">
    <property type="term" value="C:mitochondrion"/>
    <property type="evidence" value="ECO:0007669"/>
    <property type="project" value="UniProtKB-SubCell"/>
</dbReference>
<evidence type="ECO:0000256" key="8">
    <source>
        <dbReference type="ARBA" id="ARBA00023146"/>
    </source>
</evidence>
<dbReference type="GO" id="GO:0005524">
    <property type="term" value="F:ATP binding"/>
    <property type="evidence" value="ECO:0007669"/>
    <property type="project" value="UniProtKB-KW"/>
</dbReference>
<dbReference type="GO" id="GO:0006424">
    <property type="term" value="P:glutamyl-tRNA aminoacylation"/>
    <property type="evidence" value="ECO:0007669"/>
    <property type="project" value="InterPro"/>
</dbReference>
<dbReference type="InterPro" id="IPR000924">
    <property type="entry name" value="Glu/Gln-tRNA-synth"/>
</dbReference>
<dbReference type="RefSeq" id="XP_056079410.1">
    <property type="nucleotide sequence ID" value="XM_056225609.1"/>
</dbReference>